<gene>
    <name evidence="2" type="ORF">GCM10011444_15060</name>
</gene>
<evidence type="ECO:0008006" key="4">
    <source>
        <dbReference type="Google" id="ProtNLM"/>
    </source>
</evidence>
<dbReference type="Proteomes" id="UP000624701">
    <property type="component" value="Unassembled WGS sequence"/>
</dbReference>
<accession>A0ABQ2BXH4</accession>
<dbReference type="EMBL" id="BMDQ01000001">
    <property type="protein sequence ID" value="GGI57197.1"/>
    <property type="molecule type" value="Genomic_DNA"/>
</dbReference>
<keyword evidence="3" id="KW-1185">Reference proteome</keyword>
<evidence type="ECO:0000256" key="1">
    <source>
        <dbReference type="SAM" id="SignalP"/>
    </source>
</evidence>
<evidence type="ECO:0000313" key="2">
    <source>
        <dbReference type="EMBL" id="GGI57197.1"/>
    </source>
</evidence>
<sequence length="346" mass="38526">MKQYIYAIFLMASMVLCAQTKENTDENIEFLKTNRPDGHAPISVMGDHMHNKGGWMFSYRYMYMNMEDLKRGSDDEAFADVLVPNGGNYMVTPTSMPMGMHMLGAMYAPSDKVTLMAMLNYIDMEMDHLTGMGGTFVTKSKGFGDTKLAVMYRFFNAKRQQLHGQIGVSFPTGTIENKDITPASSGVEVILPYPMQIGSGTIDPELALTYLTQGENLSFGSQLRWLFRLGDNNNNYRLGNRISFNNWFAVKATDWLSFSARLEGAIVGKISGVNPDLNPNMVITADTDNSGANFINSGLGFNLYAPKGAFKDFRLGFEFALPIYQDVNGVQLETKETITLGLQYAF</sequence>
<keyword evidence="1" id="KW-0732">Signal</keyword>
<evidence type="ECO:0000313" key="3">
    <source>
        <dbReference type="Proteomes" id="UP000624701"/>
    </source>
</evidence>
<feature type="signal peptide" evidence="1">
    <location>
        <begin position="1"/>
        <end position="18"/>
    </location>
</feature>
<feature type="chain" id="PRO_5046536559" description="MetA-pathway of phenol degradation" evidence="1">
    <location>
        <begin position="19"/>
        <end position="346"/>
    </location>
</feature>
<reference evidence="3" key="1">
    <citation type="journal article" date="2019" name="Int. J. Syst. Evol. Microbiol.">
        <title>The Global Catalogue of Microorganisms (GCM) 10K type strain sequencing project: providing services to taxonomists for standard genome sequencing and annotation.</title>
        <authorList>
            <consortium name="The Broad Institute Genomics Platform"/>
            <consortium name="The Broad Institute Genome Sequencing Center for Infectious Disease"/>
            <person name="Wu L."/>
            <person name="Ma J."/>
        </authorList>
    </citation>
    <scope>NUCLEOTIDE SEQUENCE [LARGE SCALE GENOMIC DNA]</scope>
    <source>
        <strain evidence="3">CCM 8681</strain>
    </source>
</reference>
<name>A0ABQ2BXH4_9FLAO</name>
<protein>
    <recommendedName>
        <fullName evidence="4">MetA-pathway of phenol degradation</fullName>
    </recommendedName>
</protein>
<comment type="caution">
    <text evidence="2">The sequence shown here is derived from an EMBL/GenBank/DDBJ whole genome shotgun (WGS) entry which is preliminary data.</text>
</comment>
<organism evidence="2 3">
    <name type="scientific">Winogradskyella haliclonae</name>
    <dbReference type="NCBI Taxonomy" id="2048558"/>
    <lineage>
        <taxon>Bacteria</taxon>
        <taxon>Pseudomonadati</taxon>
        <taxon>Bacteroidota</taxon>
        <taxon>Flavobacteriia</taxon>
        <taxon>Flavobacteriales</taxon>
        <taxon>Flavobacteriaceae</taxon>
        <taxon>Winogradskyella</taxon>
    </lineage>
</organism>
<dbReference type="RefSeq" id="WP_188374072.1">
    <property type="nucleotide sequence ID" value="NZ_BMDQ01000001.1"/>
</dbReference>
<proteinExistence type="predicted"/>